<evidence type="ECO:0000313" key="10">
    <source>
        <dbReference type="Proteomes" id="UP000476064"/>
    </source>
</evidence>
<organism evidence="9 10">
    <name type="scientific">Paenibacillus lycopersici</name>
    <dbReference type="NCBI Taxonomy" id="2704462"/>
    <lineage>
        <taxon>Bacteria</taxon>
        <taxon>Bacillati</taxon>
        <taxon>Bacillota</taxon>
        <taxon>Bacilli</taxon>
        <taxon>Bacillales</taxon>
        <taxon>Paenibacillaceae</taxon>
        <taxon>Paenibacillus</taxon>
    </lineage>
</organism>
<evidence type="ECO:0000256" key="1">
    <source>
        <dbReference type="ARBA" id="ARBA00004651"/>
    </source>
</evidence>
<keyword evidence="3" id="KW-1003">Cell membrane</keyword>
<evidence type="ECO:0000259" key="8">
    <source>
        <dbReference type="Pfam" id="PF04239"/>
    </source>
</evidence>
<dbReference type="RefSeq" id="WP_162357851.1">
    <property type="nucleotide sequence ID" value="NZ_CP048209.1"/>
</dbReference>
<dbReference type="Proteomes" id="UP000476064">
    <property type="component" value="Chromosome"/>
</dbReference>
<dbReference type="PANTHER" id="PTHR34582:SF2">
    <property type="entry name" value="UPF0702 TRANSMEMBRANE PROTEIN YDFR"/>
    <property type="match status" value="1"/>
</dbReference>
<dbReference type="GO" id="GO:0005886">
    <property type="term" value="C:plasma membrane"/>
    <property type="evidence" value="ECO:0007669"/>
    <property type="project" value="UniProtKB-SubCell"/>
</dbReference>
<feature type="transmembrane region" description="Helical" evidence="7">
    <location>
        <begin position="56"/>
        <end position="77"/>
    </location>
</feature>
<feature type="domain" description="YetF C-terminal" evidence="8">
    <location>
        <begin position="78"/>
        <end position="153"/>
    </location>
</feature>
<evidence type="ECO:0000313" key="9">
    <source>
        <dbReference type="EMBL" id="QHT61412.1"/>
    </source>
</evidence>
<comment type="subcellular location">
    <subcellularLocation>
        <location evidence="1">Cell membrane</location>
        <topology evidence="1">Multi-pass membrane protein</topology>
    </subcellularLocation>
</comment>
<evidence type="ECO:0000256" key="2">
    <source>
        <dbReference type="ARBA" id="ARBA00006448"/>
    </source>
</evidence>
<dbReference type="Gene3D" id="3.30.240.20">
    <property type="entry name" value="bsu07140 like domains"/>
    <property type="match status" value="1"/>
</dbReference>
<dbReference type="InterPro" id="IPR023090">
    <property type="entry name" value="UPF0702_alpha/beta_dom_sf"/>
</dbReference>
<dbReference type="KEGG" id="plyc:GXP70_16550"/>
<evidence type="ECO:0000256" key="5">
    <source>
        <dbReference type="ARBA" id="ARBA00022989"/>
    </source>
</evidence>
<accession>A0A6C0FZA9</accession>
<evidence type="ECO:0000256" key="3">
    <source>
        <dbReference type="ARBA" id="ARBA00022475"/>
    </source>
</evidence>
<dbReference type="AlphaFoldDB" id="A0A6C0FZA9"/>
<evidence type="ECO:0000256" key="7">
    <source>
        <dbReference type="SAM" id="Phobius"/>
    </source>
</evidence>
<keyword evidence="6 7" id="KW-0472">Membrane</keyword>
<keyword evidence="4 7" id="KW-0812">Transmembrane</keyword>
<gene>
    <name evidence="9" type="ORF">GXP70_16550</name>
</gene>
<protein>
    <submittedName>
        <fullName evidence="9">DUF421 domain-containing protein</fullName>
    </submittedName>
</protein>
<keyword evidence="5 7" id="KW-1133">Transmembrane helix</keyword>
<comment type="similarity">
    <text evidence="2">Belongs to the UPF0702 family.</text>
</comment>
<dbReference type="InterPro" id="IPR007353">
    <property type="entry name" value="DUF421"/>
</dbReference>
<dbReference type="PANTHER" id="PTHR34582">
    <property type="entry name" value="UPF0702 TRANSMEMBRANE PROTEIN YCAP"/>
    <property type="match status" value="1"/>
</dbReference>
<name>A0A6C0FZA9_9BACL</name>
<dbReference type="Pfam" id="PF04239">
    <property type="entry name" value="DUF421"/>
    <property type="match status" value="1"/>
</dbReference>
<proteinExistence type="inferred from homology"/>
<evidence type="ECO:0000256" key="4">
    <source>
        <dbReference type="ARBA" id="ARBA00022692"/>
    </source>
</evidence>
<feature type="transmembrane region" description="Helical" evidence="7">
    <location>
        <begin position="31"/>
        <end position="50"/>
    </location>
</feature>
<evidence type="ECO:0000256" key="6">
    <source>
        <dbReference type="ARBA" id="ARBA00023136"/>
    </source>
</evidence>
<reference evidence="9 10" key="1">
    <citation type="submission" date="2020-01" db="EMBL/GenBank/DDBJ databases">
        <title>Paenibacillus sp. nov., isolated from tomato rhizosphere.</title>
        <authorList>
            <person name="Weon H.-Y."/>
            <person name="Lee S.A."/>
        </authorList>
    </citation>
    <scope>NUCLEOTIDE SEQUENCE [LARGE SCALE GENOMIC DNA]</scope>
    <source>
        <strain evidence="9 10">12200R-189</strain>
    </source>
</reference>
<sequence length="196" mass="22015">MNPNFIWEAVTVLLIGYCLQRIIGKKTAGEMTGLEIITLLSMASMIGHAVRGDGLLRTIITLCIFVTLLLTIQFLAIKFNRIEKWVMGEATLVIKNGQILTANLKKLRMSVDQLEAKLREKGIISFTDIKTATIEMSGEIGYELMNHAKPVTLGDLDKIVAQLLQQQQPQQPKQKDNLFDEVVRDGHHKYIPSELV</sequence>
<keyword evidence="10" id="KW-1185">Reference proteome</keyword>
<dbReference type="EMBL" id="CP048209">
    <property type="protein sequence ID" value="QHT61412.1"/>
    <property type="molecule type" value="Genomic_DNA"/>
</dbReference>
<feature type="transmembrane region" description="Helical" evidence="7">
    <location>
        <begin position="6"/>
        <end position="24"/>
    </location>
</feature>